<dbReference type="RefSeq" id="WP_346112689.1">
    <property type="nucleotide sequence ID" value="NZ_BAAAMU010000104.1"/>
</dbReference>
<reference evidence="3" key="1">
    <citation type="journal article" date="2019" name="Int. J. Syst. Evol. Microbiol.">
        <title>The Global Catalogue of Microorganisms (GCM) 10K type strain sequencing project: providing services to taxonomists for standard genome sequencing and annotation.</title>
        <authorList>
            <consortium name="The Broad Institute Genomics Platform"/>
            <consortium name="The Broad Institute Genome Sequencing Center for Infectious Disease"/>
            <person name="Wu L."/>
            <person name="Ma J."/>
        </authorList>
    </citation>
    <scope>NUCLEOTIDE SEQUENCE [LARGE SCALE GENOMIC DNA]</scope>
    <source>
        <strain evidence="3">JCM 13929</strain>
    </source>
</reference>
<feature type="transmembrane region" description="Helical" evidence="1">
    <location>
        <begin position="7"/>
        <end position="26"/>
    </location>
</feature>
<keyword evidence="1" id="KW-0472">Membrane</keyword>
<feature type="transmembrane region" description="Helical" evidence="1">
    <location>
        <begin position="32"/>
        <end position="51"/>
    </location>
</feature>
<organism evidence="2 3">
    <name type="scientific">Nonomuraea maheshkhaliensis</name>
    <dbReference type="NCBI Taxonomy" id="419590"/>
    <lineage>
        <taxon>Bacteria</taxon>
        <taxon>Bacillati</taxon>
        <taxon>Actinomycetota</taxon>
        <taxon>Actinomycetes</taxon>
        <taxon>Streptosporangiales</taxon>
        <taxon>Streptosporangiaceae</taxon>
        <taxon>Nonomuraea</taxon>
    </lineage>
</organism>
<proteinExistence type="predicted"/>
<evidence type="ECO:0000313" key="2">
    <source>
        <dbReference type="EMBL" id="GAA1675958.1"/>
    </source>
</evidence>
<comment type="caution">
    <text evidence="2">The sequence shown here is derived from an EMBL/GenBank/DDBJ whole genome shotgun (WGS) entry which is preliminary data.</text>
</comment>
<name>A0ABP4SP07_9ACTN</name>
<dbReference type="EMBL" id="BAAAMU010000104">
    <property type="protein sequence ID" value="GAA1675958.1"/>
    <property type="molecule type" value="Genomic_DNA"/>
</dbReference>
<sequence>MAKGCGYALVSVVFVVTVLAGTLLVYVTSGPAATVAAVLLAVIGLCGVVVVHDLRRRRSAADEERVLLAREREHVKRTVDLVTDPGLSERERLVVIDSFIPRLGLGASRAAYRDRFVLVPELSPPARALLERGRRAVMSVYTSQVMYQRLLDGLANEVLLPRQIWEIALLLRVQTQLQHEQDRAMRGVVTPELRAVLEPQQEALRRSVASVTARVQSLERYARRVQEADAALRAQAALADNDKYRALLAHTDDADGMRELEAHGDALEQTLAKSVREAIEAGRTLSLRPAAP</sequence>
<evidence type="ECO:0000313" key="3">
    <source>
        <dbReference type="Proteomes" id="UP001500064"/>
    </source>
</evidence>
<protein>
    <submittedName>
        <fullName evidence="2">Uncharacterized protein</fullName>
    </submittedName>
</protein>
<keyword evidence="1" id="KW-1133">Transmembrane helix</keyword>
<evidence type="ECO:0000256" key="1">
    <source>
        <dbReference type="SAM" id="Phobius"/>
    </source>
</evidence>
<accession>A0ABP4SP07</accession>
<keyword evidence="1" id="KW-0812">Transmembrane</keyword>
<dbReference type="Proteomes" id="UP001500064">
    <property type="component" value="Unassembled WGS sequence"/>
</dbReference>
<gene>
    <name evidence="2" type="ORF">GCM10009733_086220</name>
</gene>
<keyword evidence="3" id="KW-1185">Reference proteome</keyword>